<dbReference type="AlphaFoldDB" id="A0A445ETT2"/>
<organism evidence="1 2">
    <name type="scientific">Arachis hypogaea</name>
    <name type="common">Peanut</name>
    <dbReference type="NCBI Taxonomy" id="3818"/>
    <lineage>
        <taxon>Eukaryota</taxon>
        <taxon>Viridiplantae</taxon>
        <taxon>Streptophyta</taxon>
        <taxon>Embryophyta</taxon>
        <taxon>Tracheophyta</taxon>
        <taxon>Spermatophyta</taxon>
        <taxon>Magnoliopsida</taxon>
        <taxon>eudicotyledons</taxon>
        <taxon>Gunneridae</taxon>
        <taxon>Pentapetalae</taxon>
        <taxon>rosids</taxon>
        <taxon>fabids</taxon>
        <taxon>Fabales</taxon>
        <taxon>Fabaceae</taxon>
        <taxon>Papilionoideae</taxon>
        <taxon>50 kb inversion clade</taxon>
        <taxon>dalbergioids sensu lato</taxon>
        <taxon>Dalbergieae</taxon>
        <taxon>Pterocarpus clade</taxon>
        <taxon>Arachis</taxon>
    </lineage>
</organism>
<name>A0A445ETT2_ARAHY</name>
<keyword evidence="2" id="KW-1185">Reference proteome</keyword>
<evidence type="ECO:0000313" key="1">
    <source>
        <dbReference type="EMBL" id="RYR78766.1"/>
    </source>
</evidence>
<dbReference type="EMBL" id="SDMP01000001">
    <property type="protein sequence ID" value="RYR78766.1"/>
    <property type="molecule type" value="Genomic_DNA"/>
</dbReference>
<comment type="caution">
    <text evidence="1">The sequence shown here is derived from an EMBL/GenBank/DDBJ whole genome shotgun (WGS) entry which is preliminary data.</text>
</comment>
<dbReference type="Proteomes" id="UP000289738">
    <property type="component" value="Chromosome A01"/>
</dbReference>
<accession>A0A445ETT2</accession>
<proteinExistence type="predicted"/>
<evidence type="ECO:0000313" key="2">
    <source>
        <dbReference type="Proteomes" id="UP000289738"/>
    </source>
</evidence>
<reference evidence="1 2" key="1">
    <citation type="submission" date="2019-01" db="EMBL/GenBank/DDBJ databases">
        <title>Sequencing of cultivated peanut Arachis hypogaea provides insights into genome evolution and oil improvement.</title>
        <authorList>
            <person name="Chen X."/>
        </authorList>
    </citation>
    <scope>NUCLEOTIDE SEQUENCE [LARGE SCALE GENOMIC DNA]</scope>
    <source>
        <strain evidence="2">cv. Fuhuasheng</strain>
        <tissue evidence="1">Leaves</tissue>
    </source>
</reference>
<sequence>MASSSLSCYRFQDLRFSCHANTDQIVFLVVILDAKGLSLEKSIFLFMLLHKISNAFHLELVWHQIPWLCVEEQNSLLWKIFAIINGLCLGWIRLKPPSGSAVPIAEYIPGQESGVRRNLILQL</sequence>
<protein>
    <submittedName>
        <fullName evidence="1">Uncharacterized protein</fullName>
    </submittedName>
</protein>
<gene>
    <name evidence="1" type="ORF">Ahy_A01g003626</name>
</gene>